<dbReference type="InterPro" id="IPR005358">
    <property type="entry name" value="Puta_zinc/iron-chelating_dom"/>
</dbReference>
<evidence type="ECO:0000313" key="1">
    <source>
        <dbReference type="EMBL" id="KKM69667.1"/>
    </source>
</evidence>
<organism evidence="1">
    <name type="scientific">marine sediment metagenome</name>
    <dbReference type="NCBI Taxonomy" id="412755"/>
    <lineage>
        <taxon>unclassified sequences</taxon>
        <taxon>metagenomes</taxon>
        <taxon>ecological metagenomes</taxon>
    </lineage>
</organism>
<sequence length="131" mass="15628">MTDKCEDCGECCIRTEMFISRGEINTIKKQLPRSLKKKNFVFKNDTGFFQLKNVDNHCVFFDPTLKLCKIYDYRPQGCKFYPLIYNMQNNNCIFDRDCPRTSLFYQDKVSLREKCDNLKAFLKKSFNIKLK</sequence>
<dbReference type="Pfam" id="PF03692">
    <property type="entry name" value="CxxCxxCC"/>
    <property type="match status" value="1"/>
</dbReference>
<evidence type="ECO:0008006" key="2">
    <source>
        <dbReference type="Google" id="ProtNLM"/>
    </source>
</evidence>
<dbReference type="PANTHER" id="PTHR35866:SF2">
    <property type="entry name" value="YKGJ FAMILY CYSTEINE CLUSTER PROTEIN"/>
    <property type="match status" value="1"/>
</dbReference>
<proteinExistence type="predicted"/>
<dbReference type="AlphaFoldDB" id="A0A0F9MKF0"/>
<reference evidence="1" key="1">
    <citation type="journal article" date="2015" name="Nature">
        <title>Complex archaea that bridge the gap between prokaryotes and eukaryotes.</title>
        <authorList>
            <person name="Spang A."/>
            <person name="Saw J.H."/>
            <person name="Jorgensen S.L."/>
            <person name="Zaremba-Niedzwiedzka K."/>
            <person name="Martijn J."/>
            <person name="Lind A.E."/>
            <person name="van Eijk R."/>
            <person name="Schleper C."/>
            <person name="Guy L."/>
            <person name="Ettema T.J."/>
        </authorList>
    </citation>
    <scope>NUCLEOTIDE SEQUENCE</scope>
</reference>
<dbReference type="EMBL" id="LAZR01009950">
    <property type="protein sequence ID" value="KKM69667.1"/>
    <property type="molecule type" value="Genomic_DNA"/>
</dbReference>
<gene>
    <name evidence="1" type="ORF">LCGC14_1448430</name>
</gene>
<protein>
    <recommendedName>
        <fullName evidence="2">YkgJ family cysteine cluster protein</fullName>
    </recommendedName>
</protein>
<accession>A0A0F9MKF0</accession>
<name>A0A0F9MKF0_9ZZZZ</name>
<dbReference type="PANTHER" id="PTHR35866">
    <property type="entry name" value="PUTATIVE-RELATED"/>
    <property type="match status" value="1"/>
</dbReference>
<comment type="caution">
    <text evidence="1">The sequence shown here is derived from an EMBL/GenBank/DDBJ whole genome shotgun (WGS) entry which is preliminary data.</text>
</comment>